<proteinExistence type="predicted"/>
<dbReference type="EMBL" id="FQZS01000008">
    <property type="protein sequence ID" value="SHI80319.1"/>
    <property type="molecule type" value="Genomic_DNA"/>
</dbReference>
<sequence length="341" mass="39962">MNQTIGFLLDNACPSIRYRVKREILDEISPQEEEKLQSQILEDKLLREFIERQNSDGWIDEDFHSEKGVETAIRLFSEKGVLASQPSFKVMLEELERREDTFDKGCLFNIGKILDHKSFGGSKVIRAAAFAQAGIEDKHFIKEQIELALDKLKFVCSVSTIDSVAKQYKDKLVFKDGTKWPCIYDLRLLAYTKGWRSEENKRTVVVSIKKMIELSPIPYIHILERNQLIAPAAFCMQDFNPDVNKLKDSEWMMWFHRMEILSRLGVASEIKELKQHLDFLAELLRENNGIFNKRMNHYYFTKWSPYSGLALEKDWRSGTRRICDLTFRSLLILHYSGYREL</sequence>
<dbReference type="OrthoDB" id="2018218at2"/>
<evidence type="ECO:0000313" key="2">
    <source>
        <dbReference type="Proteomes" id="UP000184442"/>
    </source>
</evidence>
<name>A0A1M6E4K2_9FIRM</name>
<dbReference type="STRING" id="1122184.SAMN02745176_01410"/>
<reference evidence="1 2" key="1">
    <citation type="submission" date="2016-11" db="EMBL/GenBank/DDBJ databases">
        <authorList>
            <person name="Jaros S."/>
            <person name="Januszkiewicz K."/>
            <person name="Wedrychowicz H."/>
        </authorList>
    </citation>
    <scope>NUCLEOTIDE SEQUENCE [LARGE SCALE GENOMIC DNA]</scope>
    <source>
        <strain evidence="1 2">DSM 19022</strain>
    </source>
</reference>
<dbReference type="Proteomes" id="UP000184442">
    <property type="component" value="Unassembled WGS sequence"/>
</dbReference>
<accession>A0A1M6E4K2</accession>
<organism evidence="1 2">
    <name type="scientific">Lutispora thermophila DSM 19022</name>
    <dbReference type="NCBI Taxonomy" id="1122184"/>
    <lineage>
        <taxon>Bacteria</taxon>
        <taxon>Bacillati</taxon>
        <taxon>Bacillota</taxon>
        <taxon>Clostridia</taxon>
        <taxon>Lutisporales</taxon>
        <taxon>Lutisporaceae</taxon>
        <taxon>Lutispora</taxon>
    </lineage>
</organism>
<gene>
    <name evidence="1" type="ORF">SAMN02745176_01410</name>
</gene>
<keyword evidence="2" id="KW-1185">Reference proteome</keyword>
<protein>
    <submittedName>
        <fullName evidence="1">Uncharacterized protein</fullName>
    </submittedName>
</protein>
<dbReference type="RefSeq" id="WP_073025523.1">
    <property type="nucleotide sequence ID" value="NZ_FQZS01000008.1"/>
</dbReference>
<evidence type="ECO:0000313" key="1">
    <source>
        <dbReference type="EMBL" id="SHI80319.1"/>
    </source>
</evidence>
<dbReference type="AlphaFoldDB" id="A0A1M6E4K2"/>